<protein>
    <submittedName>
        <fullName evidence="1">Uncharacterized protein</fullName>
    </submittedName>
</protein>
<sequence length="68" mass="7683">MPNTLDTEMYTALISAATKMDSDFEMVSTLLAIYDSMPQDDTSKNLMKDAADSISSDFERQKLLRKLQ</sequence>
<accession>A0A919E7T3</accession>
<comment type="caution">
    <text evidence="1">The sequence shown here is derived from an EMBL/GenBank/DDBJ whole genome shotgun (WGS) entry which is preliminary data.</text>
</comment>
<evidence type="ECO:0000313" key="2">
    <source>
        <dbReference type="Proteomes" id="UP000630923"/>
    </source>
</evidence>
<name>A0A919E7T3_9PROT</name>
<gene>
    <name evidence="1" type="ORF">GCM10017044_16700</name>
</gene>
<evidence type="ECO:0000313" key="1">
    <source>
        <dbReference type="EMBL" id="GHF22963.1"/>
    </source>
</evidence>
<dbReference type="EMBL" id="BNCI01000002">
    <property type="protein sequence ID" value="GHF22963.1"/>
    <property type="molecule type" value="Genomic_DNA"/>
</dbReference>
<dbReference type="Proteomes" id="UP000630923">
    <property type="component" value="Unassembled WGS sequence"/>
</dbReference>
<dbReference type="AlphaFoldDB" id="A0A919E7T3"/>
<proteinExistence type="predicted"/>
<reference evidence="1" key="1">
    <citation type="journal article" date="2014" name="Int. J. Syst. Evol. Microbiol.">
        <title>Complete genome sequence of Corynebacterium casei LMG S-19264T (=DSM 44701T), isolated from a smear-ripened cheese.</title>
        <authorList>
            <consortium name="US DOE Joint Genome Institute (JGI-PGF)"/>
            <person name="Walter F."/>
            <person name="Albersmeier A."/>
            <person name="Kalinowski J."/>
            <person name="Ruckert C."/>
        </authorList>
    </citation>
    <scope>NUCLEOTIDE SEQUENCE</scope>
    <source>
        <strain evidence="1">KCTC 42590</strain>
    </source>
</reference>
<organism evidence="1 2">
    <name type="scientific">Kordiimonas sediminis</name>
    <dbReference type="NCBI Taxonomy" id="1735581"/>
    <lineage>
        <taxon>Bacteria</taxon>
        <taxon>Pseudomonadati</taxon>
        <taxon>Pseudomonadota</taxon>
        <taxon>Alphaproteobacteria</taxon>
        <taxon>Kordiimonadales</taxon>
        <taxon>Kordiimonadaceae</taxon>
        <taxon>Kordiimonas</taxon>
    </lineage>
</organism>
<reference evidence="1" key="2">
    <citation type="submission" date="2020-09" db="EMBL/GenBank/DDBJ databases">
        <authorList>
            <person name="Sun Q."/>
            <person name="Kim S."/>
        </authorList>
    </citation>
    <scope>NUCLEOTIDE SEQUENCE</scope>
    <source>
        <strain evidence="1">KCTC 42590</strain>
    </source>
</reference>
<keyword evidence="2" id="KW-1185">Reference proteome</keyword>